<dbReference type="OrthoDB" id="2019504at2759"/>
<dbReference type="AlphaFoldDB" id="A0A8S4RHI4"/>
<comment type="similarity">
    <text evidence="2">Belongs to the RRP1 family.</text>
</comment>
<evidence type="ECO:0000256" key="2">
    <source>
        <dbReference type="ARBA" id="ARBA00006374"/>
    </source>
</evidence>
<reference evidence="6" key="1">
    <citation type="submission" date="2022-03" db="EMBL/GenBank/DDBJ databases">
        <authorList>
            <person name="Lindestad O."/>
        </authorList>
    </citation>
    <scope>NUCLEOTIDE SEQUENCE</scope>
</reference>
<evidence type="ECO:0000256" key="4">
    <source>
        <dbReference type="ARBA" id="ARBA00023242"/>
    </source>
</evidence>
<keyword evidence="7" id="KW-1185">Reference proteome</keyword>
<dbReference type="PANTHER" id="PTHR13026">
    <property type="entry name" value="NNP-1 PROTEIN NOVEL NUCLEAR PROTEIN 1 NOP52"/>
    <property type="match status" value="1"/>
</dbReference>
<feature type="compositionally biased region" description="Basic and acidic residues" evidence="5">
    <location>
        <begin position="524"/>
        <end position="541"/>
    </location>
</feature>
<proteinExistence type="inferred from homology"/>
<dbReference type="PANTHER" id="PTHR13026:SF0">
    <property type="entry name" value="RIBOSOMAL RNA PROCESSING 1B"/>
    <property type="match status" value="1"/>
</dbReference>
<sequence>MKLPDKKKTKKQKEKRKPITKPKKEKVLLVAQEFKFARLLSGNEKKTRDRVLKTLKKWLTNCFDKKYEFKEDDFTRVWKGLFYAVWMSDKPIVQEDLCDSIAATLDLFPADQIQYAIMMIKAGFKVLATEWYGIDQHRMDKFLMLVRRYLRGSFRCLQRCDWKLKSCQMFSDMLCSSDGILALKTPLYARNAASMMLHITDCYLEELSKVSKGQIPEESLVALIYPFSIQVCGGDSTLAITCRRLLTSLVQQSELGLEYDIATSAWKKLGCPAGGPEALERVSDDETDDDDEYENGQADESMENGDENESLPLDPRAGRVNVSLEPLPVPAKLLAEQLRELMTTSSSKAYKRAKICLERFEDLSRNQYPLRVPASDAAGLEPNLDRGEPIRAATRLRALEKQLVKQSDELALRGLSRKHRKRLLAKSRSGVNIVDEISSETTPLDTTNGDWQVETTKPEEKAKKNDSNKENKAVDKKNNRKRKLKDKNSVELSKKPKVDENNKPKHIKSKKNSKVNKKLLTNSEDSKKIVKTENVKKENKNNKNILNKENKNNKIVLIKETNKVSNSDKSKEFNKLSDSDEVKKLSVNKSKKITTTQDKVLNFKTNKQTNEVANIKKQKVLNPKELKANKKTKPHLVVNKVKNYQKQVNGKIKKDGSPKKRVNIETPKKVKFVLKNNGMQGTVDYYKSVRQSPSIPFDSSKQPNKTNLKPSTPSPINPFFKKKLKLKSL</sequence>
<feature type="compositionally biased region" description="Basic residues" evidence="5">
    <location>
        <begin position="7"/>
        <end position="23"/>
    </location>
</feature>
<feature type="compositionally biased region" description="Basic and acidic residues" evidence="5">
    <location>
        <begin position="486"/>
        <end position="503"/>
    </location>
</feature>
<feature type="compositionally biased region" description="Polar residues" evidence="5">
    <location>
        <begin position="692"/>
        <end position="711"/>
    </location>
</feature>
<comment type="caution">
    <text evidence="6">The sequence shown here is derived from an EMBL/GenBank/DDBJ whole genome shotgun (WGS) entry which is preliminary data.</text>
</comment>
<evidence type="ECO:0000313" key="7">
    <source>
        <dbReference type="Proteomes" id="UP000838756"/>
    </source>
</evidence>
<dbReference type="Proteomes" id="UP000838756">
    <property type="component" value="Unassembled WGS sequence"/>
</dbReference>
<dbReference type="GO" id="GO:0006364">
    <property type="term" value="P:rRNA processing"/>
    <property type="evidence" value="ECO:0007669"/>
    <property type="project" value="UniProtKB-KW"/>
</dbReference>
<evidence type="ECO:0000313" key="6">
    <source>
        <dbReference type="EMBL" id="CAH2236587.1"/>
    </source>
</evidence>
<evidence type="ECO:0000256" key="1">
    <source>
        <dbReference type="ARBA" id="ARBA00004123"/>
    </source>
</evidence>
<feature type="compositionally biased region" description="Acidic residues" evidence="5">
    <location>
        <begin position="300"/>
        <end position="309"/>
    </location>
</feature>
<feature type="compositionally biased region" description="Basic residues" evidence="5">
    <location>
        <begin position="720"/>
        <end position="729"/>
    </location>
</feature>
<evidence type="ECO:0000256" key="5">
    <source>
        <dbReference type="SAM" id="MobiDB-lite"/>
    </source>
</evidence>
<dbReference type="GO" id="GO:0030688">
    <property type="term" value="C:preribosome, small subunit precursor"/>
    <property type="evidence" value="ECO:0007669"/>
    <property type="project" value="InterPro"/>
</dbReference>
<feature type="region of interest" description="Disordered" evidence="5">
    <location>
        <begin position="692"/>
        <end position="729"/>
    </location>
</feature>
<feature type="compositionally biased region" description="Basic and acidic residues" evidence="5">
    <location>
        <begin position="456"/>
        <end position="477"/>
    </location>
</feature>
<dbReference type="EMBL" id="CAKXAJ010025210">
    <property type="protein sequence ID" value="CAH2236587.1"/>
    <property type="molecule type" value="Genomic_DNA"/>
</dbReference>
<comment type="subcellular location">
    <subcellularLocation>
        <location evidence="1">Nucleus</location>
    </subcellularLocation>
</comment>
<dbReference type="Pfam" id="PF05997">
    <property type="entry name" value="Nop52"/>
    <property type="match status" value="1"/>
</dbReference>
<feature type="region of interest" description="Disordered" evidence="5">
    <location>
        <begin position="1"/>
        <end position="23"/>
    </location>
</feature>
<evidence type="ECO:0000256" key="3">
    <source>
        <dbReference type="ARBA" id="ARBA00022552"/>
    </source>
</evidence>
<dbReference type="InterPro" id="IPR010301">
    <property type="entry name" value="RRP1"/>
</dbReference>
<feature type="region of interest" description="Disordered" evidence="5">
    <location>
        <begin position="441"/>
        <end position="541"/>
    </location>
</feature>
<feature type="region of interest" description="Disordered" evidence="5">
    <location>
        <begin position="277"/>
        <end position="316"/>
    </location>
</feature>
<dbReference type="GO" id="GO:0005634">
    <property type="term" value="C:nucleus"/>
    <property type="evidence" value="ECO:0007669"/>
    <property type="project" value="UniProtKB-SubCell"/>
</dbReference>
<keyword evidence="3" id="KW-0698">rRNA processing</keyword>
<gene>
    <name evidence="6" type="primary">jg15344</name>
    <name evidence="6" type="ORF">PAEG_LOCUS13953</name>
</gene>
<keyword evidence="4" id="KW-0539">Nucleus</keyword>
<feature type="compositionally biased region" description="Acidic residues" evidence="5">
    <location>
        <begin position="285"/>
        <end position="294"/>
    </location>
</feature>
<accession>A0A8S4RHI4</accession>
<feature type="compositionally biased region" description="Polar residues" evidence="5">
    <location>
        <begin position="441"/>
        <end position="455"/>
    </location>
</feature>
<organism evidence="6 7">
    <name type="scientific">Pararge aegeria aegeria</name>
    <dbReference type="NCBI Taxonomy" id="348720"/>
    <lineage>
        <taxon>Eukaryota</taxon>
        <taxon>Metazoa</taxon>
        <taxon>Ecdysozoa</taxon>
        <taxon>Arthropoda</taxon>
        <taxon>Hexapoda</taxon>
        <taxon>Insecta</taxon>
        <taxon>Pterygota</taxon>
        <taxon>Neoptera</taxon>
        <taxon>Endopterygota</taxon>
        <taxon>Lepidoptera</taxon>
        <taxon>Glossata</taxon>
        <taxon>Ditrysia</taxon>
        <taxon>Papilionoidea</taxon>
        <taxon>Nymphalidae</taxon>
        <taxon>Satyrinae</taxon>
        <taxon>Satyrini</taxon>
        <taxon>Parargina</taxon>
        <taxon>Pararge</taxon>
    </lineage>
</organism>
<name>A0A8S4RHI4_9NEOP</name>
<protein>
    <submittedName>
        <fullName evidence="6">Jg15344 protein</fullName>
    </submittedName>
</protein>
<feature type="compositionally biased region" description="Basic residues" evidence="5">
    <location>
        <begin position="504"/>
        <end position="517"/>
    </location>
</feature>